<dbReference type="EMBL" id="QGMK01000087">
    <property type="protein sequence ID" value="TVY84419.1"/>
    <property type="molecule type" value="Genomic_DNA"/>
</dbReference>
<organism evidence="3 4">
    <name type="scientific">Lachnellula suecica</name>
    <dbReference type="NCBI Taxonomy" id="602035"/>
    <lineage>
        <taxon>Eukaryota</taxon>
        <taxon>Fungi</taxon>
        <taxon>Dikarya</taxon>
        <taxon>Ascomycota</taxon>
        <taxon>Pezizomycotina</taxon>
        <taxon>Leotiomycetes</taxon>
        <taxon>Helotiales</taxon>
        <taxon>Lachnaceae</taxon>
        <taxon>Lachnellula</taxon>
    </lineage>
</organism>
<accession>A0A8T9CF18</accession>
<keyword evidence="4" id="KW-1185">Reference proteome</keyword>
<name>A0A8T9CF18_9HELO</name>
<dbReference type="OrthoDB" id="2923349at2759"/>
<dbReference type="GO" id="GO:0050135">
    <property type="term" value="F:NADP+ nucleosidase activity"/>
    <property type="evidence" value="ECO:0007669"/>
    <property type="project" value="InterPro"/>
</dbReference>
<sequence>MAHATPLVQRAPDSDSTENTQACPHYCAGTNKNQSLIHDYVCGDPRLGPKKLPTHLPLSTLLNTYDRFGGLCPGQFLSKWYNATSGSFIYPPQNGFQLNTAALPISGVIKFSLGFHLDRFGSEYGTFVSPAGAPYMQRALPPSNLDTPASDPRYPYNYHVYKVVKEFDALSGPIAAWFDQPGQGVQYQLSQNILGLLNGNFIERVNLKDF</sequence>
<protein>
    <recommendedName>
        <fullName evidence="2">TNT domain-containing protein</fullName>
    </recommendedName>
</protein>
<dbReference type="InterPro" id="IPR025331">
    <property type="entry name" value="TNT"/>
</dbReference>
<dbReference type="AlphaFoldDB" id="A0A8T9CF18"/>
<dbReference type="PANTHER" id="PTHR42059">
    <property type="entry name" value="TNT DOMAIN-CONTAINING PROTEIN"/>
    <property type="match status" value="1"/>
</dbReference>
<evidence type="ECO:0000313" key="3">
    <source>
        <dbReference type="EMBL" id="TVY84419.1"/>
    </source>
</evidence>
<reference evidence="3 4" key="1">
    <citation type="submission" date="2018-05" db="EMBL/GenBank/DDBJ databases">
        <title>Genome sequencing and assembly of the regulated plant pathogen Lachnellula willkommii and related sister species for the development of diagnostic species identification markers.</title>
        <authorList>
            <person name="Giroux E."/>
            <person name="Bilodeau G."/>
        </authorList>
    </citation>
    <scope>NUCLEOTIDE SEQUENCE [LARGE SCALE GENOMIC DNA]</scope>
    <source>
        <strain evidence="3 4">CBS 268.59</strain>
    </source>
</reference>
<evidence type="ECO:0000259" key="2">
    <source>
        <dbReference type="Pfam" id="PF14021"/>
    </source>
</evidence>
<feature type="domain" description="TNT" evidence="2">
    <location>
        <begin position="113"/>
        <end position="205"/>
    </location>
</feature>
<dbReference type="InterPro" id="IPR053024">
    <property type="entry name" value="Fungal_surface_NADase"/>
</dbReference>
<gene>
    <name evidence="3" type="ORF">LSUE1_G000450</name>
</gene>
<dbReference type="Pfam" id="PF14021">
    <property type="entry name" value="TNT"/>
    <property type="match status" value="1"/>
</dbReference>
<evidence type="ECO:0000313" key="4">
    <source>
        <dbReference type="Proteomes" id="UP000469558"/>
    </source>
</evidence>
<feature type="region of interest" description="Disordered" evidence="1">
    <location>
        <begin position="1"/>
        <end position="20"/>
    </location>
</feature>
<dbReference type="Proteomes" id="UP000469558">
    <property type="component" value="Unassembled WGS sequence"/>
</dbReference>
<dbReference type="PANTHER" id="PTHR42059:SF1">
    <property type="entry name" value="TNT DOMAIN-CONTAINING PROTEIN"/>
    <property type="match status" value="1"/>
</dbReference>
<proteinExistence type="predicted"/>
<comment type="caution">
    <text evidence="3">The sequence shown here is derived from an EMBL/GenBank/DDBJ whole genome shotgun (WGS) entry which is preliminary data.</text>
</comment>
<evidence type="ECO:0000256" key="1">
    <source>
        <dbReference type="SAM" id="MobiDB-lite"/>
    </source>
</evidence>